<evidence type="ECO:0000256" key="1">
    <source>
        <dbReference type="ARBA" id="ARBA00004123"/>
    </source>
</evidence>
<dbReference type="GO" id="GO:0071013">
    <property type="term" value="C:catalytic step 2 spliceosome"/>
    <property type="evidence" value="ECO:0007669"/>
    <property type="project" value="TreeGrafter"/>
</dbReference>
<feature type="compositionally biased region" description="Low complexity" evidence="8">
    <location>
        <begin position="499"/>
        <end position="531"/>
    </location>
</feature>
<evidence type="ECO:0000256" key="6">
    <source>
        <dbReference type="ARBA" id="ARBA00023187"/>
    </source>
</evidence>
<keyword evidence="4" id="KW-0805">Transcription regulation</keyword>
<organism evidence="10">
    <name type="scientific">Dunaliella tertiolecta</name>
    <name type="common">Green alga</name>
    <dbReference type="NCBI Taxonomy" id="3047"/>
    <lineage>
        <taxon>Eukaryota</taxon>
        <taxon>Viridiplantae</taxon>
        <taxon>Chlorophyta</taxon>
        <taxon>core chlorophytes</taxon>
        <taxon>Chlorophyceae</taxon>
        <taxon>CS clade</taxon>
        <taxon>Chlamydomonadales</taxon>
        <taxon>Dunaliellaceae</taxon>
        <taxon>Dunaliella</taxon>
    </lineage>
</organism>
<evidence type="ECO:0000256" key="2">
    <source>
        <dbReference type="ARBA" id="ARBA00010386"/>
    </source>
</evidence>
<evidence type="ECO:0000256" key="3">
    <source>
        <dbReference type="ARBA" id="ARBA00022664"/>
    </source>
</evidence>
<feature type="compositionally biased region" description="Gly residues" evidence="8">
    <location>
        <begin position="234"/>
        <end position="251"/>
    </location>
</feature>
<comment type="subcellular location">
    <subcellularLocation>
        <location evidence="1">Nucleus</location>
    </subcellularLocation>
</comment>
<keyword evidence="7" id="KW-0539">Nucleus</keyword>
<dbReference type="GO" id="GO:0008380">
    <property type="term" value="P:RNA splicing"/>
    <property type="evidence" value="ECO:0007669"/>
    <property type="project" value="UniProtKB-KW"/>
</dbReference>
<keyword evidence="3" id="KW-0507">mRNA processing</keyword>
<evidence type="ECO:0000256" key="4">
    <source>
        <dbReference type="ARBA" id="ARBA00023015"/>
    </source>
</evidence>
<comment type="similarity">
    <text evidence="2">Belongs to the pinin family.</text>
</comment>
<evidence type="ECO:0000256" key="7">
    <source>
        <dbReference type="ARBA" id="ARBA00023242"/>
    </source>
</evidence>
<feature type="compositionally biased region" description="Basic and acidic residues" evidence="8">
    <location>
        <begin position="474"/>
        <end position="494"/>
    </location>
</feature>
<feature type="compositionally biased region" description="Gly residues" evidence="8">
    <location>
        <begin position="106"/>
        <end position="116"/>
    </location>
</feature>
<keyword evidence="6" id="KW-0508">mRNA splicing</keyword>
<dbReference type="InterPro" id="IPR039853">
    <property type="entry name" value="Pinin"/>
</dbReference>
<feature type="compositionally biased region" description="Gly residues" evidence="8">
    <location>
        <begin position="125"/>
        <end position="134"/>
    </location>
</feature>
<feature type="compositionally biased region" description="Basic and acidic residues" evidence="8">
    <location>
        <begin position="570"/>
        <end position="580"/>
    </location>
</feature>
<dbReference type="PANTHER" id="PTHR12707">
    <property type="entry name" value="PINN"/>
    <property type="match status" value="1"/>
</dbReference>
<feature type="region of interest" description="Disordered" evidence="8">
    <location>
        <begin position="280"/>
        <end position="317"/>
    </location>
</feature>
<proteinExistence type="inferred from homology"/>
<protein>
    <recommendedName>
        <fullName evidence="9">Pinin/SDK/MemA protein domain-containing protein</fullName>
    </recommendedName>
</protein>
<evidence type="ECO:0000256" key="8">
    <source>
        <dbReference type="SAM" id="MobiDB-lite"/>
    </source>
</evidence>
<feature type="region of interest" description="Disordered" evidence="8">
    <location>
        <begin position="18"/>
        <end position="254"/>
    </location>
</feature>
<reference evidence="10" key="1">
    <citation type="submission" date="2021-01" db="EMBL/GenBank/DDBJ databases">
        <authorList>
            <person name="Corre E."/>
            <person name="Pelletier E."/>
            <person name="Niang G."/>
            <person name="Scheremetjew M."/>
            <person name="Finn R."/>
            <person name="Kale V."/>
            <person name="Holt S."/>
            <person name="Cochrane G."/>
            <person name="Meng A."/>
            <person name="Brown T."/>
            <person name="Cohen L."/>
        </authorList>
    </citation>
    <scope>NUCLEOTIDE SEQUENCE</scope>
    <source>
        <strain evidence="10">CCMP1320</strain>
    </source>
</reference>
<dbReference type="EMBL" id="HBIP01007007">
    <property type="protein sequence ID" value="CAE0488609.1"/>
    <property type="molecule type" value="Transcribed_RNA"/>
</dbReference>
<keyword evidence="5" id="KW-0804">Transcription</keyword>
<dbReference type="AlphaFoldDB" id="A0A7S3QNY5"/>
<feature type="domain" description="Pinin/SDK/MemA protein" evidence="9">
    <location>
        <begin position="254"/>
        <end position="381"/>
    </location>
</feature>
<evidence type="ECO:0000259" key="9">
    <source>
        <dbReference type="Pfam" id="PF04696"/>
    </source>
</evidence>
<dbReference type="GO" id="GO:0006397">
    <property type="term" value="P:mRNA processing"/>
    <property type="evidence" value="ECO:0007669"/>
    <property type="project" value="UniProtKB-KW"/>
</dbReference>
<dbReference type="Pfam" id="PF04696">
    <property type="entry name" value="Pinin_SDK_memA"/>
    <property type="match status" value="1"/>
</dbReference>
<feature type="compositionally biased region" description="Acidic residues" evidence="8">
    <location>
        <begin position="614"/>
        <end position="625"/>
    </location>
</feature>
<name>A0A7S3QNY5_DUNTE</name>
<feature type="region of interest" description="Disordered" evidence="8">
    <location>
        <begin position="421"/>
        <end position="641"/>
    </location>
</feature>
<sequence>MDLAAIERELEELRKEKIETKQRLDAQRGPLGGPGPASFIKDRPVGNDLRVPPPPFAPAAGARVARDRDVAPRDGYGYGGRDVNRGGVVQGRMMGGVGPRSRMEGPGSGPAAGGWMGMREPAGPPGGMMMGAGRRGLRDAPSLPPPMGSEAVMGPPPPRRGRPPSDHDDRDRGLRFNNGGLPIRGSRDDVPMEVPPAPAPRKRLVSSVVVKDDRASAEPESPGSARGTKRGAPEGEGGGEGGANGDEGAAGGARKRNRRMFGALLGTLAKFSEEDAKFRASDVATRRMEAQRKAEERERQRSEELRRREIEARQERREEELSKLSEISLATDTKLLELMFMKRIARKQALSNFLCTKSHPPLYWMPAMPCPATDKLLEEQKLKFEEWKIATLEELEVEKEALRKRSEERRAAALARRAERLAARQGRAGAPAAGAAGGAKGDEEDEADMAEQRELEAGEYAGHEEQQQQQQQQQEEHVGPEAMDCEEKGQRQEGAEANPGQQQQQQQQQQPQPRKQQATPQGRGSRSSGGAEVEEGERVVPKKGSSRGGAAEAADAQDGRKGGAMEVDADDRYQGGHEHGEEEEEEGERPGAAEEGEHKGEAQREGGQRRGGEADEEREYDLEEMEGLRDKEAATVEDLLS</sequence>
<evidence type="ECO:0000313" key="10">
    <source>
        <dbReference type="EMBL" id="CAE0488609.1"/>
    </source>
</evidence>
<dbReference type="InterPro" id="IPR006786">
    <property type="entry name" value="Pinin_SDK_MemA"/>
</dbReference>
<feature type="compositionally biased region" description="Basic and acidic residues" evidence="8">
    <location>
        <begin position="450"/>
        <end position="466"/>
    </location>
</feature>
<gene>
    <name evidence="10" type="ORF">DTER00134_LOCUS3673</name>
</gene>
<feature type="compositionally biased region" description="Basic and acidic residues" evidence="8">
    <location>
        <begin position="163"/>
        <end position="174"/>
    </location>
</feature>
<feature type="compositionally biased region" description="Low complexity" evidence="8">
    <location>
        <begin position="423"/>
        <end position="434"/>
    </location>
</feature>
<evidence type="ECO:0000256" key="5">
    <source>
        <dbReference type="ARBA" id="ARBA00023163"/>
    </source>
</evidence>
<accession>A0A7S3QNY5</accession>
<feature type="compositionally biased region" description="Basic and acidic residues" evidence="8">
    <location>
        <begin position="588"/>
        <end position="613"/>
    </location>
</feature>
<dbReference type="PANTHER" id="PTHR12707:SF0">
    <property type="entry name" value="PININ"/>
    <property type="match status" value="1"/>
</dbReference>